<evidence type="ECO:0000256" key="3">
    <source>
        <dbReference type="ARBA" id="ARBA00022692"/>
    </source>
</evidence>
<evidence type="ECO:0000256" key="2">
    <source>
        <dbReference type="ARBA" id="ARBA00022475"/>
    </source>
</evidence>
<keyword evidence="9" id="KW-1185">Reference proteome</keyword>
<keyword evidence="4 6" id="KW-1133">Transmembrane helix</keyword>
<accession>A0A1T5IF95</accession>
<comment type="subcellular location">
    <subcellularLocation>
        <location evidence="1">Cell membrane</location>
        <topology evidence="1">Multi-pass membrane protein</topology>
    </subcellularLocation>
</comment>
<feature type="transmembrane region" description="Helical" evidence="6">
    <location>
        <begin position="84"/>
        <end position="102"/>
    </location>
</feature>
<reference evidence="8 9" key="1">
    <citation type="submission" date="2017-02" db="EMBL/GenBank/DDBJ databases">
        <authorList>
            <person name="Peterson S.W."/>
        </authorList>
    </citation>
    <scope>NUCLEOTIDE SEQUENCE [LARGE SCALE GENOMIC DNA]</scope>
    <source>
        <strain evidence="8 9">M1</strain>
    </source>
</reference>
<evidence type="ECO:0000256" key="6">
    <source>
        <dbReference type="SAM" id="Phobius"/>
    </source>
</evidence>
<feature type="transmembrane region" description="Helical" evidence="6">
    <location>
        <begin position="261"/>
        <end position="282"/>
    </location>
</feature>
<feature type="domain" description="Type II secretion system protein GspF" evidence="7">
    <location>
        <begin position="149"/>
        <end position="279"/>
    </location>
</feature>
<evidence type="ECO:0000259" key="7">
    <source>
        <dbReference type="Pfam" id="PF00482"/>
    </source>
</evidence>
<evidence type="ECO:0000256" key="4">
    <source>
        <dbReference type="ARBA" id="ARBA00022989"/>
    </source>
</evidence>
<dbReference type="OrthoDB" id="9793966at2"/>
<dbReference type="EMBL" id="FUZT01000001">
    <property type="protein sequence ID" value="SKC37760.1"/>
    <property type="molecule type" value="Genomic_DNA"/>
</dbReference>
<keyword evidence="5 6" id="KW-0472">Membrane</keyword>
<dbReference type="STRING" id="36842.SAMN02194393_00311"/>
<evidence type="ECO:0000313" key="9">
    <source>
        <dbReference type="Proteomes" id="UP000190285"/>
    </source>
</evidence>
<gene>
    <name evidence="8" type="ORF">SAMN02194393_00311</name>
</gene>
<dbReference type="InterPro" id="IPR018076">
    <property type="entry name" value="T2SS_GspF_dom"/>
</dbReference>
<evidence type="ECO:0000256" key="1">
    <source>
        <dbReference type="ARBA" id="ARBA00004651"/>
    </source>
</evidence>
<proteinExistence type="predicted"/>
<evidence type="ECO:0000313" key="8">
    <source>
        <dbReference type="EMBL" id="SKC37760.1"/>
    </source>
</evidence>
<keyword evidence="3 6" id="KW-0812">Transmembrane</keyword>
<dbReference type="PANTHER" id="PTHR35007:SF2">
    <property type="entry name" value="PILUS ASSEMBLE PROTEIN"/>
    <property type="match status" value="1"/>
</dbReference>
<name>A0A1T5IF95_9FIRM</name>
<dbReference type="Pfam" id="PF00482">
    <property type="entry name" value="T2SSF"/>
    <property type="match status" value="1"/>
</dbReference>
<evidence type="ECO:0000256" key="5">
    <source>
        <dbReference type="ARBA" id="ARBA00023136"/>
    </source>
</evidence>
<organism evidence="8 9">
    <name type="scientific">Maledivibacter halophilus</name>
    <dbReference type="NCBI Taxonomy" id="36842"/>
    <lineage>
        <taxon>Bacteria</taxon>
        <taxon>Bacillati</taxon>
        <taxon>Bacillota</taxon>
        <taxon>Clostridia</taxon>
        <taxon>Peptostreptococcales</taxon>
        <taxon>Caminicellaceae</taxon>
        <taxon>Maledivibacter</taxon>
    </lineage>
</organism>
<protein>
    <submittedName>
        <fullName evidence="8">Tight adherence protein C</fullName>
    </submittedName>
</protein>
<sequence length="287" mass="33489">MAFLFIFLLIIFIILYGPSKKKYHNYIQSLNKKEYPLKRFIPLGLYIMKSIKYKYNTKYDRNLYTKLIELYGFKNAKYYLEIHWGNRITYVLISLLVISILGMGIGQIGLGFIFLSIAILGAVIYGPDRDLNERLKRRYRMIRIDFPDFLNKLTLLVDAGLTVERSWEKIACENKSSRPLYEEIERVWLNIKGGKSQSEAYEDFARRCRAPEISKFISAILQNLRKGNDKLITILRVQASDCWEIRKNEAKKLGEEASSKLLFPMMIMFIAILIIVLTPAVLQLKGM</sequence>
<dbReference type="PANTHER" id="PTHR35007">
    <property type="entry name" value="INTEGRAL MEMBRANE PROTEIN-RELATED"/>
    <property type="match status" value="1"/>
</dbReference>
<keyword evidence="2" id="KW-1003">Cell membrane</keyword>
<dbReference type="AlphaFoldDB" id="A0A1T5IF95"/>
<dbReference type="GO" id="GO:0005886">
    <property type="term" value="C:plasma membrane"/>
    <property type="evidence" value="ECO:0007669"/>
    <property type="project" value="UniProtKB-SubCell"/>
</dbReference>
<dbReference type="Proteomes" id="UP000190285">
    <property type="component" value="Unassembled WGS sequence"/>
</dbReference>
<feature type="transmembrane region" description="Helical" evidence="6">
    <location>
        <begin position="108"/>
        <end position="127"/>
    </location>
</feature>